<evidence type="ECO:0000313" key="4">
    <source>
        <dbReference type="Proteomes" id="UP000728032"/>
    </source>
</evidence>
<evidence type="ECO:0000256" key="1">
    <source>
        <dbReference type="SAM" id="MobiDB-lite"/>
    </source>
</evidence>
<dbReference type="InterPro" id="IPR051364">
    <property type="entry name" value="Cytokinesis/Rho-signaling"/>
</dbReference>
<proteinExistence type="predicted"/>
<gene>
    <name evidence="3" type="ORF">ONB1V03_LOCUS11000</name>
</gene>
<protein>
    <recommendedName>
        <fullName evidence="2">Anillin homology domain-containing protein</fullName>
    </recommendedName>
</protein>
<accession>A0A7R9M6G4</accession>
<dbReference type="Pfam" id="PF08174">
    <property type="entry name" value="Anillin"/>
    <property type="match status" value="1"/>
</dbReference>
<feature type="non-terminal residue" evidence="3">
    <location>
        <position position="1"/>
    </location>
</feature>
<keyword evidence="4" id="KW-1185">Reference proteome</keyword>
<reference evidence="3" key="1">
    <citation type="submission" date="2020-11" db="EMBL/GenBank/DDBJ databases">
        <authorList>
            <person name="Tran Van P."/>
        </authorList>
    </citation>
    <scope>NUCLEOTIDE SEQUENCE</scope>
</reference>
<organism evidence="3">
    <name type="scientific">Oppiella nova</name>
    <dbReference type="NCBI Taxonomy" id="334625"/>
    <lineage>
        <taxon>Eukaryota</taxon>
        <taxon>Metazoa</taxon>
        <taxon>Ecdysozoa</taxon>
        <taxon>Arthropoda</taxon>
        <taxon>Chelicerata</taxon>
        <taxon>Arachnida</taxon>
        <taxon>Acari</taxon>
        <taxon>Acariformes</taxon>
        <taxon>Sarcoptiformes</taxon>
        <taxon>Oribatida</taxon>
        <taxon>Brachypylina</taxon>
        <taxon>Oppioidea</taxon>
        <taxon>Oppiidae</taxon>
        <taxon>Oppiella</taxon>
    </lineage>
</organism>
<dbReference type="InterPro" id="IPR012966">
    <property type="entry name" value="AHD"/>
</dbReference>
<feature type="domain" description="Anillin homology" evidence="2">
    <location>
        <begin position="102"/>
        <end position="225"/>
    </location>
</feature>
<dbReference type="GO" id="GO:0005826">
    <property type="term" value="C:actomyosin contractile ring"/>
    <property type="evidence" value="ECO:0007669"/>
    <property type="project" value="TreeGrafter"/>
</dbReference>
<feature type="compositionally biased region" description="Low complexity" evidence="1">
    <location>
        <begin position="435"/>
        <end position="469"/>
    </location>
</feature>
<feature type="region of interest" description="Disordered" evidence="1">
    <location>
        <begin position="412"/>
        <end position="476"/>
    </location>
</feature>
<dbReference type="Proteomes" id="UP000728032">
    <property type="component" value="Unassembled WGS sequence"/>
</dbReference>
<evidence type="ECO:0000313" key="3">
    <source>
        <dbReference type="EMBL" id="CAD7654353.1"/>
    </source>
</evidence>
<name>A0A7R9M6G4_9ACAR</name>
<dbReference type="EMBL" id="CAJPVJ010007852">
    <property type="protein sequence ID" value="CAG2171540.1"/>
    <property type="molecule type" value="Genomic_DNA"/>
</dbReference>
<feature type="compositionally biased region" description="Polar residues" evidence="1">
    <location>
        <begin position="417"/>
        <end position="434"/>
    </location>
</feature>
<dbReference type="GO" id="GO:0000281">
    <property type="term" value="P:mitotic cytokinesis"/>
    <property type="evidence" value="ECO:0007669"/>
    <property type="project" value="TreeGrafter"/>
</dbReference>
<dbReference type="OrthoDB" id="5817051at2759"/>
<dbReference type="GO" id="GO:0000915">
    <property type="term" value="P:actomyosin contractile ring assembly"/>
    <property type="evidence" value="ECO:0007669"/>
    <property type="project" value="TreeGrafter"/>
</dbReference>
<sequence length="500" mass="56122">RSEDIECLKSGSNALNGQSDQQLYDLTQKNLLTGEDMVLKRAVIARESGLPCYDQFYQKYTKGLEAIFLGSNETKRLDGADSPQERSDAMKAIAGITQAVICDEKTGGRRAVRTVFCLLKIGTEIYDTIMVTNVDRSMTDIQFDDICVFANIPPDFEFKLEVYSRVLHDDLSIASTPRKLSKKISTSVSKTLGRKLAAAVKEDLDSENGPKFHLVATATLGLKQASDAIKTHDMMIENLENRNSQLPLFGHFCCRLAVQPDCQTVERITGYLKVKEATVRTQKIESIYWASLKNFQLRFWSKKYDRNSSSSYGSSKKRFDAIDADLVIPINKKTKVNSGSNALTISNEDKCYILSNENTMPDIKQWAKQLEQTIHDFNIWESVAEYHMPIPSPSPTRAPMYLKQRIPGSLYDETPIQEPQTPNYKTTTGTVPRRQSNGDSLRSRSSSLSSSCTNSSSATSSGKHSSQSSPTQYNKDSQMDCKHNFLFFRPSNQGKPLMNY</sequence>
<dbReference type="AlphaFoldDB" id="A0A7R9M6G4"/>
<dbReference type="EMBL" id="OC922677">
    <property type="protein sequence ID" value="CAD7654353.1"/>
    <property type="molecule type" value="Genomic_DNA"/>
</dbReference>
<evidence type="ECO:0000259" key="2">
    <source>
        <dbReference type="Pfam" id="PF08174"/>
    </source>
</evidence>
<dbReference type="PANTHER" id="PTHR21538:SF24">
    <property type="entry name" value="PH DOMAIN-CONTAINING PROTEIN"/>
    <property type="match status" value="1"/>
</dbReference>
<dbReference type="GO" id="GO:0031106">
    <property type="term" value="P:septin ring organization"/>
    <property type="evidence" value="ECO:0007669"/>
    <property type="project" value="TreeGrafter"/>
</dbReference>
<dbReference type="PANTHER" id="PTHR21538">
    <property type="entry name" value="ANILLIN/RHOTEKIN RTKN"/>
    <property type="match status" value="1"/>
</dbReference>